<dbReference type="PROSITE" id="PS01125">
    <property type="entry name" value="ROK"/>
    <property type="match status" value="1"/>
</dbReference>
<reference evidence="3" key="1">
    <citation type="journal article" date="2019" name="Int. J. Syst. Evol. Microbiol.">
        <title>The Global Catalogue of Microorganisms (GCM) 10K type strain sequencing project: providing services to taxonomists for standard genome sequencing and annotation.</title>
        <authorList>
            <consortium name="The Broad Institute Genomics Platform"/>
            <consortium name="The Broad Institute Genome Sequencing Center for Infectious Disease"/>
            <person name="Wu L."/>
            <person name="Ma J."/>
        </authorList>
    </citation>
    <scope>NUCLEOTIDE SEQUENCE [LARGE SCALE GENOMIC DNA]</scope>
    <source>
        <strain evidence="3">JCM 11650</strain>
    </source>
</reference>
<dbReference type="Proteomes" id="UP001597280">
    <property type="component" value="Unassembled WGS sequence"/>
</dbReference>
<accession>A0ABW4Q2U0</accession>
<dbReference type="InterPro" id="IPR043129">
    <property type="entry name" value="ATPase_NBD"/>
</dbReference>
<dbReference type="Gene3D" id="3.30.420.40">
    <property type="match status" value="2"/>
</dbReference>
<dbReference type="SUPFAM" id="SSF46785">
    <property type="entry name" value="Winged helix' DNA-binding domain"/>
    <property type="match status" value="1"/>
</dbReference>
<organism evidence="2 3">
    <name type="scientific">Brachybacterium rhamnosum</name>
    <dbReference type="NCBI Taxonomy" id="173361"/>
    <lineage>
        <taxon>Bacteria</taxon>
        <taxon>Bacillati</taxon>
        <taxon>Actinomycetota</taxon>
        <taxon>Actinomycetes</taxon>
        <taxon>Micrococcales</taxon>
        <taxon>Dermabacteraceae</taxon>
        <taxon>Brachybacterium</taxon>
    </lineage>
</organism>
<dbReference type="InterPro" id="IPR036390">
    <property type="entry name" value="WH_DNA-bd_sf"/>
</dbReference>
<proteinExistence type="inferred from homology"/>
<dbReference type="Pfam" id="PF00480">
    <property type="entry name" value="ROK"/>
    <property type="match status" value="1"/>
</dbReference>
<dbReference type="RefSeq" id="WP_137770611.1">
    <property type="nucleotide sequence ID" value="NZ_BAAAIS010000003.1"/>
</dbReference>
<dbReference type="PANTHER" id="PTHR18964">
    <property type="entry name" value="ROK (REPRESSOR, ORF, KINASE) FAMILY"/>
    <property type="match status" value="1"/>
</dbReference>
<dbReference type="PANTHER" id="PTHR18964:SF149">
    <property type="entry name" value="BIFUNCTIONAL UDP-N-ACETYLGLUCOSAMINE 2-EPIMERASE_N-ACETYLMANNOSAMINE KINASE"/>
    <property type="match status" value="1"/>
</dbReference>
<comment type="caution">
    <text evidence="2">The sequence shown here is derived from an EMBL/GenBank/DDBJ whole genome shotgun (WGS) entry which is preliminary data.</text>
</comment>
<dbReference type="EMBL" id="JBHUFL010000003">
    <property type="protein sequence ID" value="MFD1836028.1"/>
    <property type="molecule type" value="Genomic_DNA"/>
</dbReference>
<dbReference type="InterPro" id="IPR000600">
    <property type="entry name" value="ROK"/>
</dbReference>
<name>A0ABW4Q2U0_9MICO</name>
<dbReference type="Pfam" id="PF13412">
    <property type="entry name" value="HTH_24"/>
    <property type="match status" value="1"/>
</dbReference>
<protein>
    <submittedName>
        <fullName evidence="2">ROK family protein</fullName>
    </submittedName>
</protein>
<keyword evidence="3" id="KW-1185">Reference proteome</keyword>
<dbReference type="Gene3D" id="1.10.10.10">
    <property type="entry name" value="Winged helix-like DNA-binding domain superfamily/Winged helix DNA-binding domain"/>
    <property type="match status" value="1"/>
</dbReference>
<evidence type="ECO:0000313" key="2">
    <source>
        <dbReference type="EMBL" id="MFD1836028.1"/>
    </source>
</evidence>
<gene>
    <name evidence="2" type="ORF">ACFSDA_13220</name>
</gene>
<sequence>MRGSSMVDIGARNELVVLDAIRSDPDGSSQSEVIRRSGLSRQAVSLITRRLLERGIVETAGTLGGARGKPRTLLKVVPTALLAAGVHLDPSGIAIAIVDLEARVVAEETLPAPTTDPEADVARIAAGLDAVLDRLEREGWRAPDGGTPAETLLGIGVASPGSLDARRGLVESPPWLPGWRDVPLTELLGAATGRPVMLDKDTNAALTAELWYGRRTVEGTVLYLYVGAGVGSAVASGGRVRAGATTQAGEIGHLPTGLPGTRCGCGRLACLSMFTDVAGMLERTAQGVPLSGGAPTSAHVAALVARADAGEEGPLAEVRGHGTALGEALRTLISVHDPSLVIIGGPYWELLSPHALPGLLERARSTDRGAPEVEIRSSVFGDDVGAIGAATLQMGRALSPATLPA</sequence>
<evidence type="ECO:0000256" key="1">
    <source>
        <dbReference type="ARBA" id="ARBA00006479"/>
    </source>
</evidence>
<dbReference type="InterPro" id="IPR036388">
    <property type="entry name" value="WH-like_DNA-bd_sf"/>
</dbReference>
<dbReference type="InterPro" id="IPR049874">
    <property type="entry name" value="ROK_cs"/>
</dbReference>
<dbReference type="SUPFAM" id="SSF53067">
    <property type="entry name" value="Actin-like ATPase domain"/>
    <property type="match status" value="1"/>
</dbReference>
<evidence type="ECO:0000313" key="3">
    <source>
        <dbReference type="Proteomes" id="UP001597280"/>
    </source>
</evidence>
<comment type="similarity">
    <text evidence="1">Belongs to the ROK (NagC/XylR) family.</text>
</comment>